<evidence type="ECO:0000259" key="1">
    <source>
        <dbReference type="Pfam" id="PF07238"/>
    </source>
</evidence>
<name>A0ABV6CRJ4_9SPHN</name>
<reference evidence="2 3" key="1">
    <citation type="submission" date="2024-09" db="EMBL/GenBank/DDBJ databases">
        <authorList>
            <person name="Sun Q."/>
            <person name="Mori K."/>
        </authorList>
    </citation>
    <scope>NUCLEOTIDE SEQUENCE [LARGE SCALE GENOMIC DNA]</scope>
    <source>
        <strain evidence="2 3">CCM 7706</strain>
    </source>
</reference>
<keyword evidence="3" id="KW-1185">Reference proteome</keyword>
<feature type="domain" description="PilZ" evidence="1">
    <location>
        <begin position="10"/>
        <end position="89"/>
    </location>
</feature>
<protein>
    <submittedName>
        <fullName evidence="2">PilZ domain-containing protein</fullName>
    </submittedName>
</protein>
<dbReference type="InterPro" id="IPR009875">
    <property type="entry name" value="PilZ_domain"/>
</dbReference>
<evidence type="ECO:0000313" key="3">
    <source>
        <dbReference type="Proteomes" id="UP001589798"/>
    </source>
</evidence>
<dbReference type="Proteomes" id="UP001589798">
    <property type="component" value="Unassembled WGS sequence"/>
</dbReference>
<dbReference type="RefSeq" id="WP_379486119.1">
    <property type="nucleotide sequence ID" value="NZ_JBHLWK010000006.1"/>
</dbReference>
<comment type="caution">
    <text evidence="2">The sequence shown here is derived from an EMBL/GenBank/DDBJ whole genome shotgun (WGS) entry which is preliminary data.</text>
</comment>
<proteinExistence type="predicted"/>
<dbReference type="Gene3D" id="2.40.10.220">
    <property type="entry name" value="predicted glycosyltransferase like domains"/>
    <property type="match status" value="1"/>
</dbReference>
<accession>A0ABV6CRJ4</accession>
<gene>
    <name evidence="2" type="ORF">ACFFJC_03635</name>
</gene>
<sequence>MWDQGNGDRLSQRRTVLLQARCRKSSWYVFPVELGDISEGGCSIVGCSEAFAAGERIQLRMANLKPIEAEVRWVRRDRVGVEFRAALKRSVLADLGGAYGLPVRA</sequence>
<evidence type="ECO:0000313" key="2">
    <source>
        <dbReference type="EMBL" id="MFC0203359.1"/>
    </source>
</evidence>
<dbReference type="SUPFAM" id="SSF141371">
    <property type="entry name" value="PilZ domain-like"/>
    <property type="match status" value="1"/>
</dbReference>
<organism evidence="2 3">
    <name type="scientific">Novosphingobium soli</name>
    <dbReference type="NCBI Taxonomy" id="574956"/>
    <lineage>
        <taxon>Bacteria</taxon>
        <taxon>Pseudomonadati</taxon>
        <taxon>Pseudomonadota</taxon>
        <taxon>Alphaproteobacteria</taxon>
        <taxon>Sphingomonadales</taxon>
        <taxon>Sphingomonadaceae</taxon>
        <taxon>Novosphingobium</taxon>
    </lineage>
</organism>
<dbReference type="EMBL" id="JBHLWK010000006">
    <property type="protein sequence ID" value="MFC0203359.1"/>
    <property type="molecule type" value="Genomic_DNA"/>
</dbReference>
<dbReference type="Pfam" id="PF07238">
    <property type="entry name" value="PilZ"/>
    <property type="match status" value="1"/>
</dbReference>